<dbReference type="RefSeq" id="XP_030919728.1">
    <property type="nucleotide sequence ID" value="XM_031063868.1"/>
</dbReference>
<feature type="transmembrane region" description="Helical" evidence="7">
    <location>
        <begin position="532"/>
        <end position="555"/>
    </location>
</feature>
<dbReference type="Pfam" id="PF00041">
    <property type="entry name" value="fn3"/>
    <property type="match status" value="1"/>
</dbReference>
<dbReference type="GO" id="GO:0043235">
    <property type="term" value="C:receptor complex"/>
    <property type="evidence" value="ECO:0007669"/>
    <property type="project" value="TreeGrafter"/>
</dbReference>
<dbReference type="GO" id="GO:0004896">
    <property type="term" value="F:cytokine receptor activity"/>
    <property type="evidence" value="ECO:0007669"/>
    <property type="project" value="TreeGrafter"/>
</dbReference>
<dbReference type="InterPro" id="IPR013783">
    <property type="entry name" value="Ig-like_fold"/>
</dbReference>
<dbReference type="PANTHER" id="PTHR23036:SF194">
    <property type="entry name" value="FIBRONECTIN TYPE-III DOMAIN-CONTAINING PROTEIN"/>
    <property type="match status" value="1"/>
</dbReference>
<keyword evidence="3" id="KW-1015">Disulfide bond</keyword>
<name>A0A8N5EXZ0_GEOFO</name>
<feature type="signal peptide" evidence="8">
    <location>
        <begin position="1"/>
        <end position="20"/>
    </location>
</feature>
<evidence type="ECO:0000256" key="6">
    <source>
        <dbReference type="SAM" id="MobiDB-lite"/>
    </source>
</evidence>
<sequence length="742" mass="83444">MKNSLLAAIFLLVRVREATTSNIFPISFAVCLDPHFFFFFFCRRLPEWDNELVCYKELSEDLTCTWLPVPSAANTVNYTVYLKWNKIQKLFQRNISSPSITIERKNLYIERFATIWIAVNYANETCAKGKNISVLPSKAGKCLSPSNINAYQITNQLIIKWDLPTAHTPYELRYREALTESAPWTVVPVGSNVSNVTISNLNAMSSYIVQLRCITKDGLNCVCIWGKEILVPHKLMNKPRILYNVTTQVSPGRRSVLLKWEVAQSENVLGYFINVERIPNICSQPPNHISLKDRKILVNLSMAYYRLNISAYNEAGESPQAIYIVPEFPVTDLPGQIHVKSQGTNAVVTWTPEYKPKCFVVDWGTSKENMHMKIITTATGNFTLDNFQPYKLYKIMVHASDVCQCENFIRHEKTFGVTHFYFVEGVPRTGPTNVTILHITKHSALVKWTEIPAEDRLGFLQGYRISYTDSSRKKSPAVILNASITSYHLTGLKEKTAYRVQISGFTNAGEGPQTLSQPFSTPKYDKGELEGFVIGLCFSMILILVFAPLTCSLVIKRLKISYWRSVPTPGNSTALQDMVSTLLTTNWKHVSRPLLQALSDNDTTSLFVIEHESKVPLTLDLSTDGGEDNRHDTSQSEKPSNSIDMSPRHEEIPAEAVTSEEDTISTEVPLLCDYASMEFSQKALMGLAVSTPETTAHPHLKMELSSKPAQTVQKVLFASQDYLKQSQVVLLPSGPNFMGQAN</sequence>
<keyword evidence="7" id="KW-0472">Membrane</keyword>
<dbReference type="PROSITE" id="PS50853">
    <property type="entry name" value="FN3"/>
    <property type="match status" value="2"/>
</dbReference>
<dbReference type="Gene3D" id="2.60.40.10">
    <property type="entry name" value="Immunoglobulins"/>
    <property type="match status" value="3"/>
</dbReference>
<dbReference type="CDD" id="cd00063">
    <property type="entry name" value="FN3"/>
    <property type="match status" value="2"/>
</dbReference>
<accession>A0A8N5EXZ0</accession>
<organism evidence="10 11">
    <name type="scientific">Geospiza fortis</name>
    <name type="common">Medium ground-finch</name>
    <dbReference type="NCBI Taxonomy" id="48883"/>
    <lineage>
        <taxon>Eukaryota</taxon>
        <taxon>Metazoa</taxon>
        <taxon>Chordata</taxon>
        <taxon>Craniata</taxon>
        <taxon>Vertebrata</taxon>
        <taxon>Euteleostomi</taxon>
        <taxon>Archelosauria</taxon>
        <taxon>Archosauria</taxon>
        <taxon>Dinosauria</taxon>
        <taxon>Saurischia</taxon>
        <taxon>Theropoda</taxon>
        <taxon>Coelurosauria</taxon>
        <taxon>Aves</taxon>
        <taxon>Neognathae</taxon>
        <taxon>Neoaves</taxon>
        <taxon>Telluraves</taxon>
        <taxon>Australaves</taxon>
        <taxon>Passeriformes</taxon>
        <taxon>Thraupidae</taxon>
        <taxon>Geospiza</taxon>
    </lineage>
</organism>
<evidence type="ECO:0000256" key="3">
    <source>
        <dbReference type="ARBA" id="ARBA00023157"/>
    </source>
</evidence>
<evidence type="ECO:0000256" key="5">
    <source>
        <dbReference type="ARBA" id="ARBA00023180"/>
    </source>
</evidence>
<dbReference type="GO" id="GO:0019955">
    <property type="term" value="F:cytokine binding"/>
    <property type="evidence" value="ECO:0007669"/>
    <property type="project" value="TreeGrafter"/>
</dbReference>
<feature type="domain" description="Fibronectin type-III" evidence="9">
    <location>
        <begin position="144"/>
        <end position="234"/>
    </location>
</feature>
<evidence type="ECO:0000256" key="1">
    <source>
        <dbReference type="ARBA" id="ARBA00022729"/>
    </source>
</evidence>
<keyword evidence="10" id="KW-1185">Reference proteome</keyword>
<dbReference type="GeneID" id="102045601"/>
<dbReference type="GO" id="GO:0009897">
    <property type="term" value="C:external side of plasma membrane"/>
    <property type="evidence" value="ECO:0007669"/>
    <property type="project" value="TreeGrafter"/>
</dbReference>
<gene>
    <name evidence="11" type="primary">LOC102045601</name>
</gene>
<reference evidence="11" key="1">
    <citation type="submission" date="2025-08" db="UniProtKB">
        <authorList>
            <consortium name="RefSeq"/>
        </authorList>
    </citation>
    <scope>IDENTIFICATION</scope>
</reference>
<dbReference type="Proteomes" id="UP000504602">
    <property type="component" value="Unplaced"/>
</dbReference>
<evidence type="ECO:0000313" key="11">
    <source>
        <dbReference type="RefSeq" id="XP_030919728.1"/>
    </source>
</evidence>
<dbReference type="FunFam" id="2.60.40.10:FF:000028">
    <property type="entry name" value="Neuronal cell adhesion molecule"/>
    <property type="match status" value="1"/>
</dbReference>
<keyword evidence="2" id="KW-0677">Repeat</keyword>
<dbReference type="SUPFAM" id="SSF49265">
    <property type="entry name" value="Fibronectin type III"/>
    <property type="match status" value="2"/>
</dbReference>
<keyword evidence="4" id="KW-0675">Receptor</keyword>
<dbReference type="InterPro" id="IPR036116">
    <property type="entry name" value="FN3_sf"/>
</dbReference>
<evidence type="ECO:0000256" key="2">
    <source>
        <dbReference type="ARBA" id="ARBA00022737"/>
    </source>
</evidence>
<dbReference type="InterPro" id="IPR050379">
    <property type="entry name" value="Type-I_Cytokine_Rcpt"/>
</dbReference>
<protein>
    <submittedName>
        <fullName evidence="11">Interleukin-6 receptor subunit beta-like</fullName>
    </submittedName>
</protein>
<evidence type="ECO:0000259" key="9">
    <source>
        <dbReference type="PROSITE" id="PS50853"/>
    </source>
</evidence>
<feature type="domain" description="Fibronectin type-III" evidence="9">
    <location>
        <begin position="430"/>
        <end position="524"/>
    </location>
</feature>
<evidence type="ECO:0000313" key="10">
    <source>
        <dbReference type="Proteomes" id="UP000504602"/>
    </source>
</evidence>
<evidence type="ECO:0000256" key="7">
    <source>
        <dbReference type="SAM" id="Phobius"/>
    </source>
</evidence>
<proteinExistence type="predicted"/>
<dbReference type="SMART" id="SM00060">
    <property type="entry name" value="FN3"/>
    <property type="match status" value="4"/>
</dbReference>
<feature type="region of interest" description="Disordered" evidence="6">
    <location>
        <begin position="618"/>
        <end position="648"/>
    </location>
</feature>
<dbReference type="PANTHER" id="PTHR23036">
    <property type="entry name" value="CYTOKINE RECEPTOR"/>
    <property type="match status" value="1"/>
</dbReference>
<evidence type="ECO:0000256" key="4">
    <source>
        <dbReference type="ARBA" id="ARBA00023170"/>
    </source>
</evidence>
<evidence type="ECO:0000256" key="8">
    <source>
        <dbReference type="SAM" id="SignalP"/>
    </source>
</evidence>
<dbReference type="AlphaFoldDB" id="A0A8N5EXZ0"/>
<keyword evidence="7" id="KW-0812">Transmembrane</keyword>
<keyword evidence="1 8" id="KW-0732">Signal</keyword>
<keyword evidence="5" id="KW-0325">Glycoprotein</keyword>
<dbReference type="OrthoDB" id="5968456at2759"/>
<dbReference type="InterPro" id="IPR003961">
    <property type="entry name" value="FN3_dom"/>
</dbReference>
<feature type="chain" id="PRO_5035453735" evidence="8">
    <location>
        <begin position="21"/>
        <end position="742"/>
    </location>
</feature>
<keyword evidence="7" id="KW-1133">Transmembrane helix</keyword>